<dbReference type="EMBL" id="KQ435794">
    <property type="protein sequence ID" value="KOX73639.1"/>
    <property type="molecule type" value="Genomic_DNA"/>
</dbReference>
<feature type="compositionally biased region" description="Polar residues" evidence="1">
    <location>
        <begin position="39"/>
        <end position="55"/>
    </location>
</feature>
<dbReference type="Proteomes" id="UP000053105">
    <property type="component" value="Unassembled WGS sequence"/>
</dbReference>
<feature type="region of interest" description="Disordered" evidence="1">
    <location>
        <begin position="1"/>
        <end position="57"/>
    </location>
</feature>
<evidence type="ECO:0000256" key="1">
    <source>
        <dbReference type="SAM" id="MobiDB-lite"/>
    </source>
</evidence>
<dbReference type="AlphaFoldDB" id="A0A0M9A122"/>
<evidence type="ECO:0000313" key="2">
    <source>
        <dbReference type="EMBL" id="KOX73639.1"/>
    </source>
</evidence>
<feature type="compositionally biased region" description="Basic and acidic residues" evidence="1">
    <location>
        <begin position="15"/>
        <end position="26"/>
    </location>
</feature>
<reference evidence="2 3" key="1">
    <citation type="submission" date="2015-07" db="EMBL/GenBank/DDBJ databases">
        <title>The genome of Melipona quadrifasciata.</title>
        <authorList>
            <person name="Pan H."/>
            <person name="Kapheim K."/>
        </authorList>
    </citation>
    <scope>NUCLEOTIDE SEQUENCE [LARGE SCALE GENOMIC DNA]</scope>
    <source>
        <strain evidence="2">0111107301</strain>
        <tissue evidence="2">Whole body</tissue>
    </source>
</reference>
<accession>A0A0M9A122</accession>
<proteinExistence type="predicted"/>
<keyword evidence="3" id="KW-1185">Reference proteome</keyword>
<gene>
    <name evidence="2" type="ORF">WN51_13716</name>
</gene>
<name>A0A0M9A122_9HYME</name>
<organism evidence="2 3">
    <name type="scientific">Melipona quadrifasciata</name>
    <dbReference type="NCBI Taxonomy" id="166423"/>
    <lineage>
        <taxon>Eukaryota</taxon>
        <taxon>Metazoa</taxon>
        <taxon>Ecdysozoa</taxon>
        <taxon>Arthropoda</taxon>
        <taxon>Hexapoda</taxon>
        <taxon>Insecta</taxon>
        <taxon>Pterygota</taxon>
        <taxon>Neoptera</taxon>
        <taxon>Endopterygota</taxon>
        <taxon>Hymenoptera</taxon>
        <taxon>Apocrita</taxon>
        <taxon>Aculeata</taxon>
        <taxon>Apoidea</taxon>
        <taxon>Anthophila</taxon>
        <taxon>Apidae</taxon>
        <taxon>Melipona</taxon>
    </lineage>
</organism>
<sequence length="285" mass="31613">MPRPNSGRSFLPFESYEKSTLPRDPLDVTTGDCAKVEEQSTQSENELHSNRNSMNGLERGTIGRRALQQVRYQRSVTLGGVKRHLQRERRSLIIRAVESESVENETWFDSNHSKCVLDYLRRAREKFANNAYCTFSRPASQTIFTPDPIKPPSINQQRIGHYKPSPIACSLSLEATKLPESKADTLDVLEGCSETSTLWISRVRVAIPRYSISNKVAIEADRGCFSTGECGADNSDDSDSVLFALCFDVVVQATAAPTCSLRGVLISGTTFGMPLHLVLQLLKPA</sequence>
<protein>
    <submittedName>
        <fullName evidence="2">Uncharacterized protein</fullName>
    </submittedName>
</protein>
<evidence type="ECO:0000313" key="3">
    <source>
        <dbReference type="Proteomes" id="UP000053105"/>
    </source>
</evidence>